<dbReference type="PATRIC" id="fig|1590042.3.peg.1944"/>
<evidence type="ECO:0000256" key="1">
    <source>
        <dbReference type="ARBA" id="ARBA00005187"/>
    </source>
</evidence>
<feature type="site" description="Important for beta-aspartyl-AMP intermediate formation" evidence="7">
    <location>
        <position position="341"/>
    </location>
</feature>
<dbReference type="STRING" id="437022.CC99x_01910"/>
<evidence type="ECO:0000259" key="9">
    <source>
        <dbReference type="Pfam" id="PF13537"/>
    </source>
</evidence>
<comment type="pathway">
    <text evidence="1">Amino-acid biosynthesis; L-asparagine biosynthesis; L-asparagine from L-aspartate (L-Gln route): step 1/1.</text>
</comment>
<proteinExistence type="inferred from homology"/>
<gene>
    <name evidence="10" type="primary">asnB_3</name>
    <name evidence="11" type="ORF">CC99x_009395</name>
    <name evidence="10" type="ORF">CC99x_01910</name>
</gene>
<dbReference type="PANTHER" id="PTHR43284">
    <property type="entry name" value="ASPARAGINE SYNTHETASE (GLUTAMINE-HYDROLYZING)"/>
    <property type="match status" value="1"/>
</dbReference>
<dbReference type="SUPFAM" id="SSF52402">
    <property type="entry name" value="Adenine nucleotide alpha hydrolases-like"/>
    <property type="match status" value="1"/>
</dbReference>
<reference evidence="10" key="1">
    <citation type="submission" date="2015-09" db="EMBL/GenBank/DDBJ databases">
        <title>Draft Genome Sequences of Two Novel Amoeba-resistant Intranuclear Bacteria, Candidatus Berkiella cookevillensis and Candidatus Berkiella aquae.</title>
        <authorList>
            <person name="Mehari Y.T."/>
            <person name="Arivett B.A."/>
            <person name="Farone A.L."/>
            <person name="Gunderson J.H."/>
            <person name="Farone M.B."/>
        </authorList>
    </citation>
    <scope>NUCLEOTIDE SEQUENCE [LARGE SCALE GENOMIC DNA]</scope>
    <source>
        <strain evidence="10">CC99</strain>
    </source>
</reference>
<reference evidence="11" key="2">
    <citation type="journal article" date="2016" name="Genome Announc.">
        <title>Draft Genome Sequences of Two Novel Amoeba-Resistant Intranuclear Bacteria, 'Candidatus Berkiella cookevillensis' and 'Candidatus Berkiella aquae'.</title>
        <authorList>
            <person name="Mehari Y.T."/>
            <person name="Arivett B.A."/>
            <person name="Farone A.L."/>
            <person name="Gunderson J.H."/>
            <person name="Farone M.B."/>
        </authorList>
    </citation>
    <scope>NUCLEOTIDE SEQUENCE</scope>
    <source>
        <strain evidence="11">CC99</strain>
    </source>
</reference>
<evidence type="ECO:0000313" key="10">
    <source>
        <dbReference type="EMBL" id="KRG17954.1"/>
    </source>
</evidence>
<dbReference type="CDD" id="cd01991">
    <property type="entry name" value="Asn_synthase_B_C"/>
    <property type="match status" value="1"/>
</dbReference>
<dbReference type="EMBL" id="LKHV01000010">
    <property type="protein sequence ID" value="KRG17954.1"/>
    <property type="molecule type" value="Genomic_DNA"/>
</dbReference>
<evidence type="ECO:0000256" key="6">
    <source>
        <dbReference type="ARBA" id="ARBA00048741"/>
    </source>
</evidence>
<dbReference type="GO" id="GO:0004066">
    <property type="term" value="F:asparagine synthase (glutamine-hydrolyzing) activity"/>
    <property type="evidence" value="ECO:0007669"/>
    <property type="project" value="UniProtKB-EC"/>
</dbReference>
<comment type="similarity">
    <text evidence="2">Belongs to the asparagine synthetase family.</text>
</comment>
<dbReference type="InterPro" id="IPR051786">
    <property type="entry name" value="ASN_synthetase/amidase"/>
</dbReference>
<evidence type="ECO:0000313" key="12">
    <source>
        <dbReference type="Proteomes" id="UP000051494"/>
    </source>
</evidence>
<keyword evidence="10" id="KW-0436">Ligase</keyword>
<dbReference type="InterPro" id="IPR029055">
    <property type="entry name" value="Ntn_hydrolases_N"/>
</dbReference>
<keyword evidence="5" id="KW-0067">ATP-binding</keyword>
<dbReference type="Gene3D" id="3.40.50.620">
    <property type="entry name" value="HUPs"/>
    <property type="match status" value="1"/>
</dbReference>
<dbReference type="Gene3D" id="3.60.20.10">
    <property type="entry name" value="Glutamine Phosphoribosylpyrophosphate, subunit 1, domain 1"/>
    <property type="match status" value="1"/>
</dbReference>
<dbReference type="GO" id="GO:0005829">
    <property type="term" value="C:cytosol"/>
    <property type="evidence" value="ECO:0007669"/>
    <property type="project" value="TreeGrafter"/>
</dbReference>
<dbReference type="InterPro" id="IPR014729">
    <property type="entry name" value="Rossmann-like_a/b/a_fold"/>
</dbReference>
<sequence>MNKLFGWMGNRQTENQIEVQIKNHSHHAPFRTMLLQNSAIGYDQDNIAILKNDQALIACIGSAYLKNNIYYPNDAEKNLEAILEQYLHLGPQITHQLEGQYLLLILRPQIQEVFIVQDKLGTHPIFYSKNHQGLFFGNHLRPFSKILQLKDNISTDALYHYLYYHNIPRPLCIYQKFSSILPGHYLIFQNEHLQILPYWHPTYVEHATISTAQKQSELHAHLRESVQKSITHQNAGVFLSGGIDSTSVLAMMSEQTQAPVDAFTIGFDVDNYDEVFYAKTAAKAYKANHHIYYLQAEDIIHCFDNLQDSLSQPFGNASIIPTYYCAKMAQEQNISLLLAGDGGDELFGGNARYAKQRLLSYYHLIPKFFRKNLIEILDQKLSPLKKISLISKISSYIEQANTSMPARMESYNLLNHIGNQTLLHPDMMAQINMHAPLQLLSHYYAQVDAKTMLGKMLGTDLKFTLTDSDLVKVRNACQLANINVNFPFLQAPLIDFSLQLSDKDKVSGRHLRYFYKKAIQAYIPSSIIQKQKHGFGMPYGLWLLSNQKLKDFSFERLHAFKHRSIIKASFIESLTQNLIHQHPSYYGVLCWIFLMLEGWLDKHEHPQNEYELVFKHHSASPITPTTLEKHPN</sequence>
<dbReference type="InterPro" id="IPR006426">
    <property type="entry name" value="Asn_synth_AEB"/>
</dbReference>
<accession>A0A0Q9YJY7</accession>
<dbReference type="InterPro" id="IPR017932">
    <property type="entry name" value="GATase_2_dom"/>
</dbReference>
<dbReference type="Pfam" id="PF00733">
    <property type="entry name" value="Asn_synthase"/>
    <property type="match status" value="1"/>
</dbReference>
<dbReference type="PANTHER" id="PTHR43284:SF1">
    <property type="entry name" value="ASPARAGINE SYNTHETASE"/>
    <property type="match status" value="1"/>
</dbReference>
<evidence type="ECO:0000256" key="3">
    <source>
        <dbReference type="ARBA" id="ARBA00012737"/>
    </source>
</evidence>
<feature type="domain" description="Asparagine synthetase" evidence="8">
    <location>
        <begin position="218"/>
        <end position="600"/>
    </location>
</feature>
<evidence type="ECO:0000256" key="5">
    <source>
        <dbReference type="ARBA" id="ARBA00022840"/>
    </source>
</evidence>
<dbReference type="PIRSF" id="PIRSF001589">
    <property type="entry name" value="Asn_synthetase_glu-h"/>
    <property type="match status" value="1"/>
</dbReference>
<name>A0A0Q9YJY7_9GAMM</name>
<evidence type="ECO:0000256" key="4">
    <source>
        <dbReference type="ARBA" id="ARBA00022741"/>
    </source>
</evidence>
<dbReference type="GO" id="GO:0006529">
    <property type="term" value="P:asparagine biosynthetic process"/>
    <property type="evidence" value="ECO:0007669"/>
    <property type="project" value="InterPro"/>
</dbReference>
<evidence type="ECO:0000256" key="7">
    <source>
        <dbReference type="PIRSR" id="PIRSR001589-3"/>
    </source>
</evidence>
<dbReference type="GO" id="GO:0005524">
    <property type="term" value="F:ATP binding"/>
    <property type="evidence" value="ECO:0007669"/>
    <property type="project" value="UniProtKB-KW"/>
</dbReference>
<dbReference type="InterPro" id="IPR001962">
    <property type="entry name" value="Asn_synthase"/>
</dbReference>
<evidence type="ECO:0000313" key="11">
    <source>
        <dbReference type="EMBL" id="MCS5709118.1"/>
    </source>
</evidence>
<dbReference type="EC" id="6.3.5.4" evidence="3"/>
<dbReference type="OrthoDB" id="9763290at2"/>
<dbReference type="RefSeq" id="WP_057625016.1">
    <property type="nucleotide sequence ID" value="NZ_LKHV02000001.1"/>
</dbReference>
<protein>
    <recommendedName>
        <fullName evidence="3">asparagine synthase (glutamine-hydrolyzing)</fullName>
        <ecNumber evidence="3">6.3.5.4</ecNumber>
    </recommendedName>
</protein>
<dbReference type="Proteomes" id="UP000051494">
    <property type="component" value="Unassembled WGS sequence"/>
</dbReference>
<reference evidence="11" key="3">
    <citation type="submission" date="2021-06" db="EMBL/GenBank/DDBJ databases">
        <title>Genomic Description and Analysis of Intracellular Bacteria, Candidatus Berkiella cookevillensis and Candidatus Berkiella aquae.</title>
        <authorList>
            <person name="Kidane D.T."/>
            <person name="Mehari Y.T."/>
            <person name="Rice F.C."/>
            <person name="Arivett B.A."/>
            <person name="Farone A.L."/>
            <person name="Berk S.G."/>
            <person name="Farone M.B."/>
        </authorList>
    </citation>
    <scope>NUCLEOTIDE SEQUENCE</scope>
    <source>
        <strain evidence="11">CC99</strain>
    </source>
</reference>
<evidence type="ECO:0000256" key="2">
    <source>
        <dbReference type="ARBA" id="ARBA00005752"/>
    </source>
</evidence>
<keyword evidence="12" id="KW-1185">Reference proteome</keyword>
<feature type="domain" description="Glutamine amidotransferase type-2" evidence="9">
    <location>
        <begin position="77"/>
        <end position="142"/>
    </location>
</feature>
<comment type="caution">
    <text evidence="10">The sequence shown here is derived from an EMBL/GenBank/DDBJ whole genome shotgun (WGS) entry which is preliminary data.</text>
</comment>
<organism evidence="10">
    <name type="scientific">Candidatus Berkiella cookevillensis</name>
    <dbReference type="NCBI Taxonomy" id="437022"/>
    <lineage>
        <taxon>Bacteria</taxon>
        <taxon>Pseudomonadati</taxon>
        <taxon>Pseudomonadota</taxon>
        <taxon>Gammaproteobacteria</taxon>
        <taxon>Candidatus Berkiellales</taxon>
        <taxon>Candidatus Berkiellaceae</taxon>
        <taxon>Candidatus Berkiella</taxon>
    </lineage>
</organism>
<evidence type="ECO:0000259" key="8">
    <source>
        <dbReference type="Pfam" id="PF00733"/>
    </source>
</evidence>
<keyword evidence="4" id="KW-0547">Nucleotide-binding</keyword>
<dbReference type="EMBL" id="LKHV02000001">
    <property type="protein sequence ID" value="MCS5709118.1"/>
    <property type="molecule type" value="Genomic_DNA"/>
</dbReference>
<dbReference type="AlphaFoldDB" id="A0A0Q9YJY7"/>
<dbReference type="SUPFAM" id="SSF56235">
    <property type="entry name" value="N-terminal nucleophile aminohydrolases (Ntn hydrolases)"/>
    <property type="match status" value="1"/>
</dbReference>
<dbReference type="Pfam" id="PF13537">
    <property type="entry name" value="GATase_7"/>
    <property type="match status" value="1"/>
</dbReference>
<comment type="catalytic activity">
    <reaction evidence="6">
        <text>L-aspartate + L-glutamine + ATP + H2O = L-asparagine + L-glutamate + AMP + diphosphate + H(+)</text>
        <dbReference type="Rhea" id="RHEA:12228"/>
        <dbReference type="ChEBI" id="CHEBI:15377"/>
        <dbReference type="ChEBI" id="CHEBI:15378"/>
        <dbReference type="ChEBI" id="CHEBI:29985"/>
        <dbReference type="ChEBI" id="CHEBI:29991"/>
        <dbReference type="ChEBI" id="CHEBI:30616"/>
        <dbReference type="ChEBI" id="CHEBI:33019"/>
        <dbReference type="ChEBI" id="CHEBI:58048"/>
        <dbReference type="ChEBI" id="CHEBI:58359"/>
        <dbReference type="ChEBI" id="CHEBI:456215"/>
        <dbReference type="EC" id="6.3.5.4"/>
    </reaction>
</comment>